<keyword evidence="6" id="KW-0472">Membrane</keyword>
<evidence type="ECO:0000256" key="6">
    <source>
        <dbReference type="ARBA" id="ARBA00023136"/>
    </source>
</evidence>
<dbReference type="Gene3D" id="1.20.1070.10">
    <property type="entry name" value="Rhodopsin 7-helix transmembrane proteins"/>
    <property type="match status" value="1"/>
</dbReference>
<organism evidence="9 10">
    <name type="scientific">Paramuricea clavata</name>
    <name type="common">Red gorgonian</name>
    <name type="synonym">Violescent sea-whip</name>
    <dbReference type="NCBI Taxonomy" id="317549"/>
    <lineage>
        <taxon>Eukaryota</taxon>
        <taxon>Metazoa</taxon>
        <taxon>Cnidaria</taxon>
        <taxon>Anthozoa</taxon>
        <taxon>Octocorallia</taxon>
        <taxon>Malacalcyonacea</taxon>
        <taxon>Plexauridae</taxon>
        <taxon>Paramuricea</taxon>
    </lineage>
</organism>
<name>A0A7D9D950_PARCT</name>
<evidence type="ECO:0000256" key="7">
    <source>
        <dbReference type="ARBA" id="ARBA00023170"/>
    </source>
</evidence>
<evidence type="ECO:0000256" key="3">
    <source>
        <dbReference type="ARBA" id="ARBA00022692"/>
    </source>
</evidence>
<keyword evidence="7 9" id="KW-0675">Receptor</keyword>
<keyword evidence="2" id="KW-1003">Cell membrane</keyword>
<comment type="subcellular location">
    <subcellularLocation>
        <location evidence="1">Cell membrane</location>
        <topology evidence="1">Multi-pass membrane protein</topology>
    </subcellularLocation>
</comment>
<dbReference type="EMBL" id="CACRXK020000177">
    <property type="protein sequence ID" value="CAB3979214.1"/>
    <property type="molecule type" value="Genomic_DNA"/>
</dbReference>
<keyword evidence="8" id="KW-0807">Transducer</keyword>
<evidence type="ECO:0000313" key="9">
    <source>
        <dbReference type="EMBL" id="CAB3979214.1"/>
    </source>
</evidence>
<dbReference type="PANTHER" id="PTHR24249:SF372">
    <property type="entry name" value="G-PROTEIN COUPLED RECEPTORS FAMILY 1 PROFILE DOMAIN-CONTAINING PROTEIN"/>
    <property type="match status" value="1"/>
</dbReference>
<dbReference type="PROSITE" id="PS50262">
    <property type="entry name" value="G_PROTEIN_RECEP_F1_2"/>
    <property type="match status" value="1"/>
</dbReference>
<keyword evidence="4" id="KW-1133">Transmembrane helix</keyword>
<proteinExistence type="predicted"/>
<dbReference type="GO" id="GO:0004930">
    <property type="term" value="F:G protein-coupled receptor activity"/>
    <property type="evidence" value="ECO:0007669"/>
    <property type="project" value="UniProtKB-KW"/>
</dbReference>
<evidence type="ECO:0000256" key="1">
    <source>
        <dbReference type="ARBA" id="ARBA00004651"/>
    </source>
</evidence>
<gene>
    <name evidence="9" type="ORF">PACLA_8A018938</name>
</gene>
<comment type="caution">
    <text evidence="9">The sequence shown here is derived from an EMBL/GenBank/DDBJ whole genome shotgun (WGS) entry which is preliminary data.</text>
</comment>
<sequence>MASDKIIGIASGAFVLVIVVLNTFAYARIFFAVRNIQFSGDKIDDSPTTKNSFNFERKKSLREKQLAKSCALVVVINYLCYIPSVVCYQYYKDDPVNFRVSHSWSMTVYALNSSLNSVIFFWKRTLLREQAYKVVRNVLF</sequence>
<dbReference type="CDD" id="cd00637">
    <property type="entry name" value="7tm_classA_rhodopsin-like"/>
    <property type="match status" value="1"/>
</dbReference>
<accession>A0A7D9D950</accession>
<dbReference type="AlphaFoldDB" id="A0A7D9D950"/>
<dbReference type="GO" id="GO:0005886">
    <property type="term" value="C:plasma membrane"/>
    <property type="evidence" value="ECO:0007669"/>
    <property type="project" value="UniProtKB-SubCell"/>
</dbReference>
<dbReference type="OrthoDB" id="5962705at2759"/>
<dbReference type="SUPFAM" id="SSF81321">
    <property type="entry name" value="Family A G protein-coupled receptor-like"/>
    <property type="match status" value="1"/>
</dbReference>
<reference evidence="9" key="1">
    <citation type="submission" date="2020-04" db="EMBL/GenBank/DDBJ databases">
        <authorList>
            <person name="Alioto T."/>
            <person name="Alioto T."/>
            <person name="Gomez Garrido J."/>
        </authorList>
    </citation>
    <scope>NUCLEOTIDE SEQUENCE</scope>
    <source>
        <strain evidence="9">A484AB</strain>
    </source>
</reference>
<keyword evidence="3" id="KW-0812">Transmembrane</keyword>
<keyword evidence="5" id="KW-0297">G-protein coupled receptor</keyword>
<dbReference type="InterPro" id="IPR050569">
    <property type="entry name" value="TAAR"/>
</dbReference>
<evidence type="ECO:0000256" key="4">
    <source>
        <dbReference type="ARBA" id="ARBA00022989"/>
    </source>
</evidence>
<dbReference type="PANTHER" id="PTHR24249">
    <property type="entry name" value="HISTAMINE RECEPTOR-RELATED G-PROTEIN COUPLED RECEPTOR"/>
    <property type="match status" value="1"/>
</dbReference>
<dbReference type="InterPro" id="IPR017452">
    <property type="entry name" value="GPCR_Rhodpsn_7TM"/>
</dbReference>
<evidence type="ECO:0000313" key="10">
    <source>
        <dbReference type="Proteomes" id="UP001152795"/>
    </source>
</evidence>
<evidence type="ECO:0000256" key="5">
    <source>
        <dbReference type="ARBA" id="ARBA00023040"/>
    </source>
</evidence>
<evidence type="ECO:0000256" key="8">
    <source>
        <dbReference type="ARBA" id="ARBA00023224"/>
    </source>
</evidence>
<evidence type="ECO:0000256" key="2">
    <source>
        <dbReference type="ARBA" id="ARBA00022475"/>
    </source>
</evidence>
<protein>
    <submittedName>
        <fullName evidence="9">Adenosine receptor A3-like</fullName>
    </submittedName>
</protein>
<keyword evidence="10" id="KW-1185">Reference proteome</keyword>
<dbReference type="Proteomes" id="UP001152795">
    <property type="component" value="Unassembled WGS sequence"/>
</dbReference>